<dbReference type="EMBL" id="JAMOIM010000020">
    <property type="protein sequence ID" value="MCW6511028.1"/>
    <property type="molecule type" value="Genomic_DNA"/>
</dbReference>
<proteinExistence type="predicted"/>
<dbReference type="Gene3D" id="3.30.720.110">
    <property type="match status" value="1"/>
</dbReference>
<organism evidence="2 3">
    <name type="scientific">Lichenifustis flavocetrariae</name>
    <dbReference type="NCBI Taxonomy" id="2949735"/>
    <lineage>
        <taxon>Bacteria</taxon>
        <taxon>Pseudomonadati</taxon>
        <taxon>Pseudomonadota</taxon>
        <taxon>Alphaproteobacteria</taxon>
        <taxon>Hyphomicrobiales</taxon>
        <taxon>Lichenihabitantaceae</taxon>
        <taxon>Lichenifustis</taxon>
    </lineage>
</organism>
<dbReference type="Pfam" id="PF00903">
    <property type="entry name" value="Glyoxalase"/>
    <property type="match status" value="1"/>
</dbReference>
<dbReference type="PIRSF" id="PIRSF039020">
    <property type="entry name" value="EhpR"/>
    <property type="match status" value="1"/>
</dbReference>
<comment type="caution">
    <text evidence="2">The sequence shown here is derived from an EMBL/GenBank/DDBJ whole genome shotgun (WGS) entry which is preliminary data.</text>
</comment>
<dbReference type="Proteomes" id="UP001165667">
    <property type="component" value="Unassembled WGS sequence"/>
</dbReference>
<evidence type="ECO:0000259" key="1">
    <source>
        <dbReference type="PROSITE" id="PS51819"/>
    </source>
</evidence>
<dbReference type="AlphaFoldDB" id="A0AA42CKY4"/>
<dbReference type="Gene3D" id="3.30.720.120">
    <property type="match status" value="1"/>
</dbReference>
<dbReference type="InterPro" id="IPR004360">
    <property type="entry name" value="Glyas_Fos-R_dOase_dom"/>
</dbReference>
<dbReference type="SUPFAM" id="SSF54593">
    <property type="entry name" value="Glyoxalase/Bleomycin resistance protein/Dihydroxybiphenyl dioxygenase"/>
    <property type="match status" value="1"/>
</dbReference>
<dbReference type="RefSeq" id="WP_282587403.1">
    <property type="nucleotide sequence ID" value="NZ_JAMOIM010000020.1"/>
</dbReference>
<feature type="domain" description="VOC" evidence="1">
    <location>
        <begin position="2"/>
        <end position="120"/>
    </location>
</feature>
<dbReference type="InterPro" id="IPR026275">
    <property type="entry name" value="Glyoxalase/dOase/EhpR"/>
</dbReference>
<dbReference type="PROSITE" id="PS51819">
    <property type="entry name" value="VOC"/>
    <property type="match status" value="1"/>
</dbReference>
<dbReference type="InterPro" id="IPR029068">
    <property type="entry name" value="Glyas_Bleomycin-R_OHBP_Dase"/>
</dbReference>
<evidence type="ECO:0000313" key="2">
    <source>
        <dbReference type="EMBL" id="MCW6511028.1"/>
    </source>
</evidence>
<protein>
    <submittedName>
        <fullName evidence="2">VOC family protein</fullName>
    </submittedName>
</protein>
<evidence type="ECO:0000313" key="3">
    <source>
        <dbReference type="Proteomes" id="UP001165667"/>
    </source>
</evidence>
<dbReference type="InterPro" id="IPR037523">
    <property type="entry name" value="VOC_core"/>
</dbReference>
<name>A0AA42CKY4_9HYPH</name>
<gene>
    <name evidence="2" type="ORF">M8523_23765</name>
</gene>
<accession>A0AA42CKY4</accession>
<reference evidence="2" key="1">
    <citation type="submission" date="2022-05" db="EMBL/GenBank/DDBJ databases">
        <authorList>
            <person name="Pankratov T."/>
        </authorList>
    </citation>
    <scope>NUCLEOTIDE SEQUENCE</scope>
    <source>
        <strain evidence="2">BP6-180914</strain>
    </source>
</reference>
<sequence>MPVARFILLFVESPEASTRWYAALLEEQPIEQSPTFAMFRLAEGLMLGIWSRHTASPIVTAQPGGSEIGFTVANAASVEATHAAWTAKGVVIAQAPTVMDFGTTFVGLDPDGHRLRVFAPVT</sequence>
<keyword evidence="3" id="KW-1185">Reference proteome</keyword>